<gene>
    <name evidence="3" type="ORF">GCM10022255_003490</name>
</gene>
<dbReference type="Proteomes" id="UP001500620">
    <property type="component" value="Unassembled WGS sequence"/>
</dbReference>
<evidence type="ECO:0000313" key="3">
    <source>
        <dbReference type="EMBL" id="GAA4243630.1"/>
    </source>
</evidence>
<feature type="region of interest" description="Disordered" evidence="1">
    <location>
        <begin position="1"/>
        <end position="71"/>
    </location>
</feature>
<protein>
    <recommendedName>
        <fullName evidence="5">DUF5666 domain-containing protein</fullName>
    </recommendedName>
</protein>
<dbReference type="EMBL" id="BAABAT010000001">
    <property type="protein sequence ID" value="GAA4243630.1"/>
    <property type="molecule type" value="Genomic_DNA"/>
</dbReference>
<dbReference type="RefSeq" id="WP_345120406.1">
    <property type="nucleotide sequence ID" value="NZ_BAABAT010000001.1"/>
</dbReference>
<keyword evidence="4" id="KW-1185">Reference proteome</keyword>
<sequence length="230" mass="23236">MTHAASPFRRPDAHQDPSDGSPYSRPHPSDAETEFLDPLPFPEDLEEVTAEHDRLGGDEEPDLLAQPPLDDDLNERISKAAPRRLANRATYALAGIALVVVGFVGGAQVQKSYGTAPAAATPGGVNPAALASAFAGRGGAQGFPGAGGQGQGGTGQNSARGGVSGTVKLVDGTTVYIETADGTTVIVKTSDKTTVSTPGALKDLTAGSTVTVTGQNADGTVTATAITKTK</sequence>
<feature type="transmembrane region" description="Helical" evidence="2">
    <location>
        <begin position="89"/>
        <end position="107"/>
    </location>
</feature>
<comment type="caution">
    <text evidence="3">The sequence shown here is derived from an EMBL/GenBank/DDBJ whole genome shotgun (WGS) entry which is preliminary data.</text>
</comment>
<keyword evidence="2" id="KW-1133">Transmembrane helix</keyword>
<proteinExistence type="predicted"/>
<evidence type="ECO:0008006" key="5">
    <source>
        <dbReference type="Google" id="ProtNLM"/>
    </source>
</evidence>
<accession>A0ABP8CVS8</accession>
<feature type="region of interest" description="Disordered" evidence="1">
    <location>
        <begin position="141"/>
        <end position="162"/>
    </location>
</feature>
<name>A0ABP8CVS8_9ACTN</name>
<reference evidence="4" key="1">
    <citation type="journal article" date="2019" name="Int. J. Syst. Evol. Microbiol.">
        <title>The Global Catalogue of Microorganisms (GCM) 10K type strain sequencing project: providing services to taxonomists for standard genome sequencing and annotation.</title>
        <authorList>
            <consortium name="The Broad Institute Genomics Platform"/>
            <consortium name="The Broad Institute Genome Sequencing Center for Infectious Disease"/>
            <person name="Wu L."/>
            <person name="Ma J."/>
        </authorList>
    </citation>
    <scope>NUCLEOTIDE SEQUENCE [LARGE SCALE GENOMIC DNA]</scope>
    <source>
        <strain evidence="4">JCM 17441</strain>
    </source>
</reference>
<organism evidence="3 4">
    <name type="scientific">Dactylosporangium darangshiense</name>
    <dbReference type="NCBI Taxonomy" id="579108"/>
    <lineage>
        <taxon>Bacteria</taxon>
        <taxon>Bacillati</taxon>
        <taxon>Actinomycetota</taxon>
        <taxon>Actinomycetes</taxon>
        <taxon>Micromonosporales</taxon>
        <taxon>Micromonosporaceae</taxon>
        <taxon>Dactylosporangium</taxon>
    </lineage>
</organism>
<feature type="compositionally biased region" description="Gly residues" evidence="1">
    <location>
        <begin position="141"/>
        <end position="155"/>
    </location>
</feature>
<evidence type="ECO:0000256" key="1">
    <source>
        <dbReference type="SAM" id="MobiDB-lite"/>
    </source>
</evidence>
<evidence type="ECO:0000256" key="2">
    <source>
        <dbReference type="SAM" id="Phobius"/>
    </source>
</evidence>
<keyword evidence="2" id="KW-0472">Membrane</keyword>
<evidence type="ECO:0000313" key="4">
    <source>
        <dbReference type="Proteomes" id="UP001500620"/>
    </source>
</evidence>
<keyword evidence="2" id="KW-0812">Transmembrane</keyword>